<gene>
    <name evidence="2" type="ORF">G9U52_16540</name>
</gene>
<dbReference type="InterPro" id="IPR013022">
    <property type="entry name" value="Xyl_isomerase-like_TIM-brl"/>
</dbReference>
<accession>A0ABX0J4Y4</accession>
<dbReference type="Gene3D" id="3.20.20.150">
    <property type="entry name" value="Divalent-metal-dependent TIM barrel enzymes"/>
    <property type="match status" value="1"/>
</dbReference>
<feature type="domain" description="Xylose isomerase-like TIM barrel" evidence="1">
    <location>
        <begin position="32"/>
        <end position="247"/>
    </location>
</feature>
<evidence type="ECO:0000313" key="3">
    <source>
        <dbReference type="Proteomes" id="UP001165962"/>
    </source>
</evidence>
<evidence type="ECO:0000259" key="1">
    <source>
        <dbReference type="Pfam" id="PF01261"/>
    </source>
</evidence>
<dbReference type="InterPro" id="IPR036237">
    <property type="entry name" value="Xyl_isomerase-like_sf"/>
</dbReference>
<dbReference type="InterPro" id="IPR050312">
    <property type="entry name" value="IolE/XylAMocC-like"/>
</dbReference>
<dbReference type="Proteomes" id="UP001165962">
    <property type="component" value="Unassembled WGS sequence"/>
</dbReference>
<dbReference type="SUPFAM" id="SSF51658">
    <property type="entry name" value="Xylose isomerase-like"/>
    <property type="match status" value="1"/>
</dbReference>
<protein>
    <submittedName>
        <fullName evidence="2">TIM barrel protein</fullName>
    </submittedName>
</protein>
<reference evidence="2" key="1">
    <citation type="submission" date="2020-03" db="EMBL/GenBank/DDBJ databases">
        <title>Draft sequencing of Paenibacilllus sp. S3N08.</title>
        <authorList>
            <person name="Kim D.-U."/>
        </authorList>
    </citation>
    <scope>NUCLEOTIDE SEQUENCE</scope>
    <source>
        <strain evidence="2">S3N08</strain>
    </source>
</reference>
<comment type="caution">
    <text evidence="2">The sequence shown here is derived from an EMBL/GenBank/DDBJ whole genome shotgun (WGS) entry which is preliminary data.</text>
</comment>
<dbReference type="EMBL" id="JAAOIW010000005">
    <property type="protein sequence ID" value="NHN31447.1"/>
    <property type="molecule type" value="Genomic_DNA"/>
</dbReference>
<dbReference type="RefSeq" id="WP_166151461.1">
    <property type="nucleotide sequence ID" value="NZ_JAAOIW010000005.1"/>
</dbReference>
<organism evidence="2 3">
    <name type="scientific">Paenibacillus agricola</name>
    <dbReference type="NCBI Taxonomy" id="2716264"/>
    <lineage>
        <taxon>Bacteria</taxon>
        <taxon>Bacillati</taxon>
        <taxon>Bacillota</taxon>
        <taxon>Bacilli</taxon>
        <taxon>Bacillales</taxon>
        <taxon>Paenibacillaceae</taxon>
        <taxon>Paenibacillus</taxon>
    </lineage>
</organism>
<sequence>MRASIGGFSFNQLLSDGEMDIFGYLETVKYRYGLDAVDLWNGFFCDRNVPIWTLAGDDYLRKIRKALDEKQLTVANFAVDRAHVWDPDPEVREQLHRNALAHLRAADILGAKSVRIDTNRGPGIMTEEQFDYTVRCYQEYAQLALDLGFTVGPENHTGASLNPYWMKLVAEEIDHPGYGILLHIGRWNEGNNQGDLMVAPYVNHTHLDARTLVSSQAEETVRLLTNIGYTGYWAVEYNAPLNSYTELEWALGSMKRVLAQVEGKVPMLEAFPPAGGRGAMPSLPRYPSH</sequence>
<keyword evidence="3" id="KW-1185">Reference proteome</keyword>
<dbReference type="Pfam" id="PF01261">
    <property type="entry name" value="AP_endonuc_2"/>
    <property type="match status" value="1"/>
</dbReference>
<name>A0ABX0J4Y4_9BACL</name>
<proteinExistence type="predicted"/>
<dbReference type="PANTHER" id="PTHR12110">
    <property type="entry name" value="HYDROXYPYRUVATE ISOMERASE"/>
    <property type="match status" value="1"/>
</dbReference>
<evidence type="ECO:0000313" key="2">
    <source>
        <dbReference type="EMBL" id="NHN31447.1"/>
    </source>
</evidence>
<dbReference type="PANTHER" id="PTHR12110:SF53">
    <property type="entry name" value="BLR5974 PROTEIN"/>
    <property type="match status" value="1"/>
</dbReference>